<gene>
    <name evidence="1" type="ORF">AG1IA_03324</name>
</gene>
<reference evidence="1 2" key="1">
    <citation type="journal article" date="2013" name="Nat. Commun.">
        <title>The evolution and pathogenic mechanisms of the rice sheath blight pathogen.</title>
        <authorList>
            <person name="Zheng A."/>
            <person name="Lin R."/>
            <person name="Xu L."/>
            <person name="Qin P."/>
            <person name="Tang C."/>
            <person name="Ai P."/>
            <person name="Zhang D."/>
            <person name="Liu Y."/>
            <person name="Sun Z."/>
            <person name="Feng H."/>
            <person name="Wang Y."/>
            <person name="Chen Y."/>
            <person name="Liang X."/>
            <person name="Fu R."/>
            <person name="Li Q."/>
            <person name="Zhang J."/>
            <person name="Yu X."/>
            <person name="Xie Z."/>
            <person name="Ding L."/>
            <person name="Guan P."/>
            <person name="Tang J."/>
            <person name="Liang Y."/>
            <person name="Wang S."/>
            <person name="Deng Q."/>
            <person name="Li S."/>
            <person name="Zhu J."/>
            <person name="Wang L."/>
            <person name="Liu H."/>
            <person name="Li P."/>
        </authorList>
    </citation>
    <scope>NUCLEOTIDE SEQUENCE [LARGE SCALE GENOMIC DNA]</scope>
    <source>
        <strain evidence="2">AG-1 IA</strain>
    </source>
</reference>
<dbReference type="Proteomes" id="UP000011668">
    <property type="component" value="Unassembled WGS sequence"/>
</dbReference>
<proteinExistence type="predicted"/>
<keyword evidence="2" id="KW-1185">Reference proteome</keyword>
<protein>
    <submittedName>
        <fullName evidence="1">Uncharacterized protein</fullName>
    </submittedName>
</protein>
<organism evidence="1 2">
    <name type="scientific">Thanatephorus cucumeris (strain AG1-IA)</name>
    <name type="common">Rice sheath blight fungus</name>
    <name type="synonym">Rhizoctonia solani</name>
    <dbReference type="NCBI Taxonomy" id="983506"/>
    <lineage>
        <taxon>Eukaryota</taxon>
        <taxon>Fungi</taxon>
        <taxon>Dikarya</taxon>
        <taxon>Basidiomycota</taxon>
        <taxon>Agaricomycotina</taxon>
        <taxon>Agaricomycetes</taxon>
        <taxon>Cantharellales</taxon>
        <taxon>Ceratobasidiaceae</taxon>
        <taxon>Rhizoctonia</taxon>
        <taxon>Rhizoctonia solani AG-1</taxon>
    </lineage>
</organism>
<dbReference type="HOGENOM" id="CLU_3368779_0_0_1"/>
<evidence type="ECO:0000313" key="2">
    <source>
        <dbReference type="Proteomes" id="UP000011668"/>
    </source>
</evidence>
<accession>L8X0T1</accession>
<dbReference type="EMBL" id="AFRT01000779">
    <property type="protein sequence ID" value="ELU42643.1"/>
    <property type="molecule type" value="Genomic_DNA"/>
</dbReference>
<comment type="caution">
    <text evidence="1">The sequence shown here is derived from an EMBL/GenBank/DDBJ whole genome shotgun (WGS) entry which is preliminary data.</text>
</comment>
<sequence>MIGGEGGAFLIFWLGIVALGEMTSLTKAYATHFNF</sequence>
<name>L8X0T1_THACA</name>
<evidence type="ECO:0000313" key="1">
    <source>
        <dbReference type="EMBL" id="ELU42643.1"/>
    </source>
</evidence>
<dbReference type="AlphaFoldDB" id="L8X0T1"/>